<organism evidence="3 4">
    <name type="scientific">Pythium insidiosum</name>
    <name type="common">Pythiosis disease agent</name>
    <dbReference type="NCBI Taxonomy" id="114742"/>
    <lineage>
        <taxon>Eukaryota</taxon>
        <taxon>Sar</taxon>
        <taxon>Stramenopiles</taxon>
        <taxon>Oomycota</taxon>
        <taxon>Peronosporomycetes</taxon>
        <taxon>Pythiales</taxon>
        <taxon>Pythiaceae</taxon>
        <taxon>Pythium</taxon>
    </lineage>
</organism>
<feature type="region of interest" description="Disordered" evidence="1">
    <location>
        <begin position="1"/>
        <end position="24"/>
    </location>
</feature>
<accession>A0AAD5Q9X5</accession>
<sequence length="775" mass="88051">MQGAREPHGKRSAHAAANNEAQSVDCASQAVRELRRSQSGRLERDLPFSWQRCLVSIVSYGLLLTDVLRTGLGVESLHVYVPVEPDSVLYFGPYAYPVVHIARHENDTTTLPYWAYKYDTTSTSVRATVQQLRVSTWPPCVTYQGPECAETDGLTRTTVFDMIDGLVERVSKHRSGGSRAGHVVLRDEHLWVDRLNHLVLPWLFRRVIRRTSQAIFFSTARLKDEHRPICGHERPRPFACDEVWINFAHHCRASNPLCSEVTDVWHHLTQRLRRLQQQYPNASLDAVVVEGMDDFSRGGLMFHGRKLYDIVVLTRIRSCSEGGCETLAVDDYRYEGALLTTSATDWYSIIAWIRATGQGYTWARVVSLIAGIFYARSSESELERSALSDRIFFTIRTFFLIPSQVIIYGSLFPIWCYVIAHTMDASIVYELVAHHFNSPLGVYRFDLATFVRISAVSMRSVWVVASVCHSLLSLHCRRSWSPNLGIPGIPEFFISILASITVFAQVRALSWRSTEVLQVHDVAAASLRLQRVRGQQYDSCRGLINQIVLGTTIDTQFLMCSMWFVSTIATFLWALHRVSPRCMPYTLRMVSRTYVSYSASNLWPVNALVVSWSGSVVTDERKRSRRPRRQASEASATSLRPLFMESDSPRRRRSGSRLLSRLHVLAHSALSSIRSGSTDFRRELSLVHKRGASADSSIYLVNLATMTDPIMLLLLRTHSGRLIGLFKSRRTNQLLLLPHSMFVSDSDLPLDWTELELVMWLSTARLYWCDLLHAG</sequence>
<evidence type="ECO:0000256" key="1">
    <source>
        <dbReference type="SAM" id="MobiDB-lite"/>
    </source>
</evidence>
<comment type="caution">
    <text evidence="3">The sequence shown here is derived from an EMBL/GenBank/DDBJ whole genome shotgun (WGS) entry which is preliminary data.</text>
</comment>
<feature type="transmembrane region" description="Helical" evidence="2">
    <location>
        <begin position="556"/>
        <end position="575"/>
    </location>
</feature>
<feature type="transmembrane region" description="Helical" evidence="2">
    <location>
        <begin position="398"/>
        <end position="420"/>
    </location>
</feature>
<evidence type="ECO:0000313" key="4">
    <source>
        <dbReference type="Proteomes" id="UP001209570"/>
    </source>
</evidence>
<keyword evidence="2" id="KW-0472">Membrane</keyword>
<evidence type="ECO:0000313" key="3">
    <source>
        <dbReference type="EMBL" id="KAJ0399372.1"/>
    </source>
</evidence>
<keyword evidence="2" id="KW-0812">Transmembrane</keyword>
<gene>
    <name evidence="3" type="ORF">P43SY_009686</name>
</gene>
<keyword evidence="4" id="KW-1185">Reference proteome</keyword>
<evidence type="ECO:0000256" key="2">
    <source>
        <dbReference type="SAM" id="Phobius"/>
    </source>
</evidence>
<protein>
    <recommendedName>
        <fullName evidence="5">Transmembrane protein</fullName>
    </recommendedName>
</protein>
<reference evidence="3" key="1">
    <citation type="submission" date="2021-12" db="EMBL/GenBank/DDBJ databases">
        <title>Prjna785345.</title>
        <authorList>
            <person name="Rujirawat T."/>
            <person name="Krajaejun T."/>
        </authorList>
    </citation>
    <scope>NUCLEOTIDE SEQUENCE</scope>
    <source>
        <strain evidence="3">Pi057C3</strain>
    </source>
</reference>
<proteinExistence type="predicted"/>
<dbReference type="AlphaFoldDB" id="A0AAD5Q9X5"/>
<dbReference type="EMBL" id="JAKCXM010000185">
    <property type="protein sequence ID" value="KAJ0399372.1"/>
    <property type="molecule type" value="Genomic_DNA"/>
</dbReference>
<name>A0AAD5Q9X5_PYTIN</name>
<evidence type="ECO:0008006" key="5">
    <source>
        <dbReference type="Google" id="ProtNLM"/>
    </source>
</evidence>
<keyword evidence="2" id="KW-1133">Transmembrane helix</keyword>
<dbReference type="Proteomes" id="UP001209570">
    <property type="component" value="Unassembled WGS sequence"/>
</dbReference>